<protein>
    <submittedName>
        <fullName evidence="2">Uncharacterized protein</fullName>
    </submittedName>
</protein>
<feature type="transmembrane region" description="Helical" evidence="1">
    <location>
        <begin position="25"/>
        <end position="43"/>
    </location>
</feature>
<keyword evidence="1" id="KW-0472">Membrane</keyword>
<keyword evidence="1" id="KW-1133">Transmembrane helix</keyword>
<dbReference type="EMBL" id="FOOT01000017">
    <property type="protein sequence ID" value="SFH39614.1"/>
    <property type="molecule type" value="Genomic_DNA"/>
</dbReference>
<feature type="transmembrane region" description="Helical" evidence="1">
    <location>
        <begin position="72"/>
        <end position="92"/>
    </location>
</feature>
<reference evidence="3" key="1">
    <citation type="submission" date="2016-10" db="EMBL/GenBank/DDBJ databases">
        <authorList>
            <person name="Varghese N."/>
            <person name="Submissions S."/>
        </authorList>
    </citation>
    <scope>NUCLEOTIDE SEQUENCE [LARGE SCALE GENOMIC DNA]</scope>
    <source>
        <strain evidence="3">LP51</strain>
    </source>
</reference>
<dbReference type="AlphaFoldDB" id="A0A1I2ZPD2"/>
<evidence type="ECO:0000313" key="2">
    <source>
        <dbReference type="EMBL" id="SFH39614.1"/>
    </source>
</evidence>
<dbReference type="Proteomes" id="UP000198724">
    <property type="component" value="Unassembled WGS sequence"/>
</dbReference>
<evidence type="ECO:0000313" key="3">
    <source>
        <dbReference type="Proteomes" id="UP000198724"/>
    </source>
</evidence>
<accession>A0A1I2ZPD2</accession>
<name>A0A1I2ZPD2_9BACT</name>
<gene>
    <name evidence="2" type="ORF">SAMN05421739_1176</name>
</gene>
<evidence type="ECO:0000256" key="1">
    <source>
        <dbReference type="SAM" id="Phobius"/>
    </source>
</evidence>
<sequence length="93" mass="10493">MNCGLVAFIILKKLGLDIAPNKDAGLYGLIVYVVMLVITYLSIIRPKTYKQISDDFDSKSRDEKRKLVTKSIIFNLTTYFFAPVTFIINAILG</sequence>
<keyword evidence="3" id="KW-1185">Reference proteome</keyword>
<proteinExistence type="predicted"/>
<organism evidence="2 3">
    <name type="scientific">Pontibacter chinhatensis</name>
    <dbReference type="NCBI Taxonomy" id="1436961"/>
    <lineage>
        <taxon>Bacteria</taxon>
        <taxon>Pseudomonadati</taxon>
        <taxon>Bacteroidota</taxon>
        <taxon>Cytophagia</taxon>
        <taxon>Cytophagales</taxon>
        <taxon>Hymenobacteraceae</taxon>
        <taxon>Pontibacter</taxon>
    </lineage>
</organism>
<keyword evidence="1" id="KW-0812">Transmembrane</keyword>